<gene>
    <name evidence="7" type="ORF">FSW04_22380</name>
</gene>
<dbReference type="SUPFAM" id="SSF51735">
    <property type="entry name" value="NAD(P)-binding Rossmann-fold domains"/>
    <property type="match status" value="1"/>
</dbReference>
<dbReference type="PROSITE" id="PS51257">
    <property type="entry name" value="PROKAR_LIPOPROTEIN"/>
    <property type="match status" value="1"/>
</dbReference>
<dbReference type="PANTHER" id="PTHR48075:SF5">
    <property type="entry name" value="3-HYDROXYBUTYRYL-COA DEHYDROGENASE"/>
    <property type="match status" value="1"/>
</dbReference>
<evidence type="ECO:0000313" key="8">
    <source>
        <dbReference type="Proteomes" id="UP000321805"/>
    </source>
</evidence>
<dbReference type="PANTHER" id="PTHR48075">
    <property type="entry name" value="3-HYDROXYACYL-COA DEHYDROGENASE FAMILY PROTEIN"/>
    <property type="match status" value="1"/>
</dbReference>
<dbReference type="Gene3D" id="1.10.1040.10">
    <property type="entry name" value="N-(1-d-carboxylethyl)-l-norvaline Dehydrogenase, domain 2"/>
    <property type="match status" value="1"/>
</dbReference>
<dbReference type="GO" id="GO:0006635">
    <property type="term" value="P:fatty acid beta-oxidation"/>
    <property type="evidence" value="ECO:0007669"/>
    <property type="project" value="TreeGrafter"/>
</dbReference>
<name>A0A5B8UAJ6_9ACTN</name>
<keyword evidence="3" id="KW-0560">Oxidoreductase</keyword>
<dbReference type="InterPro" id="IPR022694">
    <property type="entry name" value="3-OHacyl-CoA_DH"/>
</dbReference>
<feature type="site" description="Important for catalytic activity" evidence="4">
    <location>
        <position position="129"/>
    </location>
</feature>
<evidence type="ECO:0000256" key="2">
    <source>
        <dbReference type="ARBA" id="ARBA00009463"/>
    </source>
</evidence>
<protein>
    <submittedName>
        <fullName evidence="7">3-hydroxyacyl-CoA dehydrogenase family protein</fullName>
    </submittedName>
</protein>
<dbReference type="Gene3D" id="3.40.50.720">
    <property type="entry name" value="NAD(P)-binding Rossmann-like Domain"/>
    <property type="match status" value="1"/>
</dbReference>
<dbReference type="Pfam" id="PF00725">
    <property type="entry name" value="3HCDH"/>
    <property type="match status" value="1"/>
</dbReference>
<reference evidence="7 8" key="1">
    <citation type="journal article" date="2018" name="J. Microbiol.">
        <title>Baekduia soli gen. nov., sp. nov., a novel bacterium isolated from the soil of Baekdu Mountain and proposal of a novel family name, Baekduiaceae fam. nov.</title>
        <authorList>
            <person name="An D.S."/>
            <person name="Siddiqi M.Z."/>
            <person name="Kim K.H."/>
            <person name="Yu H.S."/>
            <person name="Im W.T."/>
        </authorList>
    </citation>
    <scope>NUCLEOTIDE SEQUENCE [LARGE SCALE GENOMIC DNA]</scope>
    <source>
        <strain evidence="7 8">BR7-21</strain>
    </source>
</reference>
<dbReference type="Proteomes" id="UP000321805">
    <property type="component" value="Chromosome"/>
</dbReference>
<dbReference type="GO" id="GO:0008691">
    <property type="term" value="F:3-hydroxybutyryl-CoA dehydrogenase activity"/>
    <property type="evidence" value="ECO:0007669"/>
    <property type="project" value="TreeGrafter"/>
</dbReference>
<feature type="domain" description="3-hydroxyacyl-CoA dehydrogenase C-terminal" evidence="5">
    <location>
        <begin position="175"/>
        <end position="264"/>
    </location>
</feature>
<sequence length="265" mass="26939">MDEKLGIAGSGAIACGLAAAAARHGQVVLWARSPDSARRAQAAVAKACGKISGEVNAAHVSVETDLDALGTATAVIEAVVEDPVAKAGLWGGLAGVVADEALLASTTSSLSVQALGAASGAPERFVGLHVFNPVPKMQLVELAFPVEATERTRQRAQDLCAALGKTAVAVPDIPGFVVNRLLFPYLFSAVTLQEESGLSAEAIDTCMQLGAGHPMGPLALLDFVGLDVAQAIGEAIGAPVPATLTALVEQGALGRKTGRGFYDYD</sequence>
<dbReference type="SUPFAM" id="SSF48179">
    <property type="entry name" value="6-phosphogluconate dehydrogenase C-terminal domain-like"/>
    <property type="match status" value="1"/>
</dbReference>
<proteinExistence type="inferred from homology"/>
<comment type="similarity">
    <text evidence="2">Belongs to the 3-hydroxyacyl-CoA dehydrogenase family.</text>
</comment>
<dbReference type="InterPro" id="IPR006108">
    <property type="entry name" value="3HC_DH_C"/>
</dbReference>
<dbReference type="Pfam" id="PF02737">
    <property type="entry name" value="3HCDH_N"/>
    <property type="match status" value="1"/>
</dbReference>
<accession>A0A5B8UAJ6</accession>
<evidence type="ECO:0000259" key="6">
    <source>
        <dbReference type="Pfam" id="PF02737"/>
    </source>
</evidence>
<feature type="domain" description="3-hydroxyacyl-CoA dehydrogenase NAD binding" evidence="6">
    <location>
        <begin position="5"/>
        <end position="172"/>
    </location>
</feature>
<dbReference type="EMBL" id="CP042430">
    <property type="protein sequence ID" value="QEC50047.1"/>
    <property type="molecule type" value="Genomic_DNA"/>
</dbReference>
<evidence type="ECO:0000313" key="7">
    <source>
        <dbReference type="EMBL" id="QEC50047.1"/>
    </source>
</evidence>
<dbReference type="GO" id="GO:0070403">
    <property type="term" value="F:NAD+ binding"/>
    <property type="evidence" value="ECO:0007669"/>
    <property type="project" value="InterPro"/>
</dbReference>
<dbReference type="InterPro" id="IPR036291">
    <property type="entry name" value="NAD(P)-bd_dom_sf"/>
</dbReference>
<dbReference type="RefSeq" id="WP_146922411.1">
    <property type="nucleotide sequence ID" value="NZ_CP042430.1"/>
</dbReference>
<comment type="pathway">
    <text evidence="1">Lipid metabolism; butanoate metabolism.</text>
</comment>
<evidence type="ECO:0000259" key="5">
    <source>
        <dbReference type="Pfam" id="PF00725"/>
    </source>
</evidence>
<keyword evidence="8" id="KW-1185">Reference proteome</keyword>
<organism evidence="7 8">
    <name type="scientific">Baekduia soli</name>
    <dbReference type="NCBI Taxonomy" id="496014"/>
    <lineage>
        <taxon>Bacteria</taxon>
        <taxon>Bacillati</taxon>
        <taxon>Actinomycetota</taxon>
        <taxon>Thermoleophilia</taxon>
        <taxon>Solirubrobacterales</taxon>
        <taxon>Baekduiaceae</taxon>
        <taxon>Baekduia</taxon>
    </lineage>
</organism>
<dbReference type="OrthoDB" id="9771883at2"/>
<evidence type="ECO:0000256" key="4">
    <source>
        <dbReference type="PIRSR" id="PIRSR000105-1"/>
    </source>
</evidence>
<dbReference type="PIRSF" id="PIRSF000105">
    <property type="entry name" value="HCDH"/>
    <property type="match status" value="1"/>
</dbReference>
<dbReference type="KEGG" id="bsol:FSW04_22380"/>
<dbReference type="AlphaFoldDB" id="A0A5B8UAJ6"/>
<dbReference type="InterPro" id="IPR013328">
    <property type="entry name" value="6PGD_dom2"/>
</dbReference>
<evidence type="ECO:0000256" key="1">
    <source>
        <dbReference type="ARBA" id="ARBA00005086"/>
    </source>
</evidence>
<evidence type="ECO:0000256" key="3">
    <source>
        <dbReference type="ARBA" id="ARBA00023002"/>
    </source>
</evidence>
<dbReference type="InterPro" id="IPR008927">
    <property type="entry name" value="6-PGluconate_DH-like_C_sf"/>
</dbReference>
<dbReference type="InterPro" id="IPR006176">
    <property type="entry name" value="3-OHacyl-CoA_DH_NAD-bd"/>
</dbReference>